<keyword evidence="2" id="KW-0812">Transmembrane</keyword>
<feature type="compositionally biased region" description="Low complexity" evidence="1">
    <location>
        <begin position="118"/>
        <end position="143"/>
    </location>
</feature>
<feature type="region of interest" description="Disordered" evidence="1">
    <location>
        <begin position="115"/>
        <end position="143"/>
    </location>
</feature>
<evidence type="ECO:0000256" key="1">
    <source>
        <dbReference type="SAM" id="MobiDB-lite"/>
    </source>
</evidence>
<gene>
    <name evidence="3" type="ORF">ACFQ5G_46405</name>
</gene>
<dbReference type="Proteomes" id="UP001597183">
    <property type="component" value="Unassembled WGS sequence"/>
</dbReference>
<keyword evidence="4" id="KW-1185">Reference proteome</keyword>
<dbReference type="RefSeq" id="WP_317794539.1">
    <property type="nucleotide sequence ID" value="NZ_AP028461.1"/>
</dbReference>
<reference evidence="4" key="1">
    <citation type="journal article" date="2019" name="Int. J. Syst. Evol. Microbiol.">
        <title>The Global Catalogue of Microorganisms (GCM) 10K type strain sequencing project: providing services to taxonomists for standard genome sequencing and annotation.</title>
        <authorList>
            <consortium name="The Broad Institute Genomics Platform"/>
            <consortium name="The Broad Institute Genome Sequencing Center for Infectious Disease"/>
            <person name="Wu L."/>
            <person name="Ma J."/>
        </authorList>
    </citation>
    <scope>NUCLEOTIDE SEQUENCE [LARGE SCALE GENOMIC DNA]</scope>
    <source>
        <strain evidence="4">CCM 7526</strain>
    </source>
</reference>
<comment type="caution">
    <text evidence="3">The sequence shown here is derived from an EMBL/GenBank/DDBJ whole genome shotgun (WGS) entry which is preliminary data.</text>
</comment>
<dbReference type="InterPro" id="IPR011990">
    <property type="entry name" value="TPR-like_helical_dom_sf"/>
</dbReference>
<dbReference type="Gene3D" id="1.25.40.10">
    <property type="entry name" value="Tetratricopeptide repeat domain"/>
    <property type="match status" value="1"/>
</dbReference>
<proteinExistence type="predicted"/>
<accession>A0ABW4APM1</accession>
<dbReference type="SUPFAM" id="SSF48452">
    <property type="entry name" value="TPR-like"/>
    <property type="match status" value="1"/>
</dbReference>
<evidence type="ECO:0000256" key="2">
    <source>
        <dbReference type="SAM" id="Phobius"/>
    </source>
</evidence>
<keyword evidence="2" id="KW-0472">Membrane</keyword>
<protein>
    <submittedName>
        <fullName evidence="3">Tetratricopeptide repeat protein</fullName>
    </submittedName>
</protein>
<organism evidence="3 4">
    <name type="scientific">Actinoplanes sichuanensis</name>
    <dbReference type="NCBI Taxonomy" id="512349"/>
    <lineage>
        <taxon>Bacteria</taxon>
        <taxon>Bacillati</taxon>
        <taxon>Actinomycetota</taxon>
        <taxon>Actinomycetes</taxon>
        <taxon>Micromonosporales</taxon>
        <taxon>Micromonosporaceae</taxon>
        <taxon>Actinoplanes</taxon>
    </lineage>
</organism>
<evidence type="ECO:0000313" key="3">
    <source>
        <dbReference type="EMBL" id="MFD1372806.1"/>
    </source>
</evidence>
<keyword evidence="2" id="KW-1133">Transmembrane helix</keyword>
<evidence type="ECO:0000313" key="4">
    <source>
        <dbReference type="Proteomes" id="UP001597183"/>
    </source>
</evidence>
<feature type="region of interest" description="Disordered" evidence="1">
    <location>
        <begin position="252"/>
        <end position="274"/>
    </location>
</feature>
<sequence length="274" mass="27285">MTTAGVSEELALDRARAAARSGDLDGALELLGGDSPAALDLRARVHAQRGEFDAADAAWARVLAADPSHAGAAAGRRAIAGRGRRRLVTAGGAALVVLVLVSGAVLLVGQPDEPGSMSAPATPVTTVPSPAPSPSVTASPASSPDRLLRGLAVAGVTVRARGAATEVVFDEGLFVRGDTLRTGAGATLERVGRALRDAGDVTVTVVGHAVPVTGGRTAGGSTTALARAQVAAARLARASGLPLTSFQLVSADQKDGPHGSPEGNRTVTLLVASR</sequence>
<name>A0ABW4APM1_9ACTN</name>
<feature type="transmembrane region" description="Helical" evidence="2">
    <location>
        <begin position="87"/>
        <end position="108"/>
    </location>
</feature>
<dbReference type="EMBL" id="JBHTMK010000063">
    <property type="protein sequence ID" value="MFD1372806.1"/>
    <property type="molecule type" value="Genomic_DNA"/>
</dbReference>